<accession>A0ABD2MJ54</accession>
<dbReference type="PANTHER" id="PTHR33618">
    <property type="entry name" value="39S RIBOSOMAL PROTEIN L53, MITOCHONDRIAL"/>
    <property type="match status" value="1"/>
</dbReference>
<dbReference type="Gene3D" id="3.40.30.10">
    <property type="entry name" value="Glutaredoxin"/>
    <property type="match status" value="1"/>
</dbReference>
<evidence type="ECO:0000256" key="8">
    <source>
        <dbReference type="ARBA" id="ARBA00042721"/>
    </source>
</evidence>
<dbReference type="Proteomes" id="UP001516400">
    <property type="component" value="Unassembled WGS sequence"/>
</dbReference>
<keyword evidence="5" id="KW-0496">Mitochondrion</keyword>
<organism evidence="9 10">
    <name type="scientific">Cryptolaemus montrouzieri</name>
    <dbReference type="NCBI Taxonomy" id="559131"/>
    <lineage>
        <taxon>Eukaryota</taxon>
        <taxon>Metazoa</taxon>
        <taxon>Ecdysozoa</taxon>
        <taxon>Arthropoda</taxon>
        <taxon>Hexapoda</taxon>
        <taxon>Insecta</taxon>
        <taxon>Pterygota</taxon>
        <taxon>Neoptera</taxon>
        <taxon>Endopterygota</taxon>
        <taxon>Coleoptera</taxon>
        <taxon>Polyphaga</taxon>
        <taxon>Cucujiformia</taxon>
        <taxon>Coccinelloidea</taxon>
        <taxon>Coccinellidae</taxon>
        <taxon>Scymninae</taxon>
        <taxon>Scymnini</taxon>
        <taxon>Cryptolaemus</taxon>
    </lineage>
</organism>
<keyword evidence="6" id="KW-0687">Ribonucleoprotein</keyword>
<evidence type="ECO:0000256" key="6">
    <source>
        <dbReference type="ARBA" id="ARBA00023274"/>
    </source>
</evidence>
<evidence type="ECO:0000313" key="10">
    <source>
        <dbReference type="Proteomes" id="UP001516400"/>
    </source>
</evidence>
<evidence type="ECO:0000313" key="9">
    <source>
        <dbReference type="EMBL" id="KAL3266369.1"/>
    </source>
</evidence>
<dbReference type="Pfam" id="PF10780">
    <property type="entry name" value="MRP_L53"/>
    <property type="match status" value="1"/>
</dbReference>
<comment type="similarity">
    <text evidence="2">Belongs to the mitochondrion-specific ribosomal protein mL53 family.</text>
</comment>
<evidence type="ECO:0000256" key="7">
    <source>
        <dbReference type="ARBA" id="ARBA00035180"/>
    </source>
</evidence>
<evidence type="ECO:0000256" key="4">
    <source>
        <dbReference type="ARBA" id="ARBA00022980"/>
    </source>
</evidence>
<sequence length="137" mass="15425">MSIYFSGSFSRSGGVISAIIKQLNLINLKPVKKIQVKFDPFHPNAVTARDFLFHISNPKVVETNLDCIIKPNIVCDRSEPEIKIDLQELGSVTFLANNLTVLEILQHFNKHISSKVEPEEIVNTPSAKLVSKKQRKK</sequence>
<protein>
    <recommendedName>
        <fullName evidence="7">Large ribosomal subunit protein mL53</fullName>
    </recommendedName>
    <alternativeName>
        <fullName evidence="8">39S ribosomal protein L53, mitochondrial</fullName>
    </alternativeName>
</protein>
<dbReference type="EMBL" id="JABFTP020000001">
    <property type="protein sequence ID" value="KAL3266369.1"/>
    <property type="molecule type" value="Genomic_DNA"/>
</dbReference>
<gene>
    <name evidence="9" type="ORF">HHI36_010546</name>
</gene>
<evidence type="ECO:0000256" key="5">
    <source>
        <dbReference type="ARBA" id="ARBA00023128"/>
    </source>
</evidence>
<evidence type="ECO:0000256" key="1">
    <source>
        <dbReference type="ARBA" id="ARBA00004173"/>
    </source>
</evidence>
<comment type="caution">
    <text evidence="9">The sequence shown here is derived from an EMBL/GenBank/DDBJ whole genome shotgun (WGS) entry which is preliminary data.</text>
</comment>
<name>A0ABD2MJ54_9CUCU</name>
<dbReference type="AlphaFoldDB" id="A0ABD2MJ54"/>
<reference evidence="9 10" key="1">
    <citation type="journal article" date="2021" name="BMC Biol.">
        <title>Horizontally acquired antibacterial genes associated with adaptive radiation of ladybird beetles.</title>
        <authorList>
            <person name="Li H.S."/>
            <person name="Tang X.F."/>
            <person name="Huang Y.H."/>
            <person name="Xu Z.Y."/>
            <person name="Chen M.L."/>
            <person name="Du X.Y."/>
            <person name="Qiu B.Y."/>
            <person name="Chen P.T."/>
            <person name="Zhang W."/>
            <person name="Slipinski A."/>
            <person name="Escalona H.E."/>
            <person name="Waterhouse R.M."/>
            <person name="Zwick A."/>
            <person name="Pang H."/>
        </authorList>
    </citation>
    <scope>NUCLEOTIDE SEQUENCE [LARGE SCALE GENOMIC DNA]</scope>
    <source>
        <strain evidence="9">SYSU2018</strain>
    </source>
</reference>
<evidence type="ECO:0000256" key="3">
    <source>
        <dbReference type="ARBA" id="ARBA00022946"/>
    </source>
</evidence>
<dbReference type="GO" id="GO:0005840">
    <property type="term" value="C:ribosome"/>
    <property type="evidence" value="ECO:0007669"/>
    <property type="project" value="UniProtKB-KW"/>
</dbReference>
<dbReference type="GO" id="GO:1990904">
    <property type="term" value="C:ribonucleoprotein complex"/>
    <property type="evidence" value="ECO:0007669"/>
    <property type="project" value="UniProtKB-KW"/>
</dbReference>
<keyword evidence="10" id="KW-1185">Reference proteome</keyword>
<proteinExistence type="inferred from homology"/>
<evidence type="ECO:0000256" key="2">
    <source>
        <dbReference type="ARBA" id="ARBA00005557"/>
    </source>
</evidence>
<dbReference type="InterPro" id="IPR019716">
    <property type="entry name" value="Ribosomal_mL53"/>
</dbReference>
<keyword evidence="4" id="KW-0689">Ribosomal protein</keyword>
<dbReference type="InterPro" id="IPR052473">
    <property type="entry name" value="mtLSU_mL53"/>
</dbReference>
<comment type="subcellular location">
    <subcellularLocation>
        <location evidence="1">Mitochondrion</location>
    </subcellularLocation>
</comment>
<dbReference type="GO" id="GO:0005739">
    <property type="term" value="C:mitochondrion"/>
    <property type="evidence" value="ECO:0007669"/>
    <property type="project" value="UniProtKB-SubCell"/>
</dbReference>
<dbReference type="PANTHER" id="PTHR33618:SF1">
    <property type="entry name" value="LARGE RIBOSOMAL SUBUNIT PROTEIN ML53"/>
    <property type="match status" value="1"/>
</dbReference>
<keyword evidence="3" id="KW-0809">Transit peptide</keyword>